<evidence type="ECO:0000313" key="2">
    <source>
        <dbReference type="EMBL" id="ACC72494.1"/>
    </source>
</evidence>
<protein>
    <recommendedName>
        <fullName evidence="1">Tlde1 domain-containing protein</fullName>
    </recommendedName>
</protein>
<feature type="domain" description="Tlde1" evidence="1">
    <location>
        <begin position="11"/>
        <end position="136"/>
    </location>
</feature>
<dbReference type="STRING" id="391038.Bphy_3339"/>
<dbReference type="HOGENOM" id="CLU_117116_0_0_4"/>
<accession>B2JKW5</accession>
<sequence length="148" mass="16398" precursor="true">MSTLHCEGIGDFAAFSGNDGWTKNNPAAAAIPKAGPLPPGRYYIVDRGSGGFFTHIKDFILDLWSNTERGTWFALYRDDGEIDDWTFVEGVRRGNFRLHPHGRLNLSEGCITLADPVGFFRLRDHLIHTARMAIPGGKGFAYGTVDVR</sequence>
<dbReference type="EMBL" id="CP001044">
    <property type="protein sequence ID" value="ACC72494.1"/>
    <property type="molecule type" value="Genomic_DNA"/>
</dbReference>
<evidence type="ECO:0000259" key="1">
    <source>
        <dbReference type="Pfam" id="PF10908"/>
    </source>
</evidence>
<dbReference type="InterPro" id="IPR021225">
    <property type="entry name" value="Tlde1_dom"/>
</dbReference>
<proteinExistence type="predicted"/>
<gene>
    <name evidence="2" type="ordered locus">Bphy_3339</name>
</gene>
<dbReference type="eggNOG" id="ENOG5032SJM">
    <property type="taxonomic scope" value="Bacteria"/>
</dbReference>
<organism evidence="2 3">
    <name type="scientific">Paraburkholderia phymatum (strain DSM 17167 / CIP 108236 / LMG 21445 / STM815)</name>
    <name type="common">Burkholderia phymatum</name>
    <dbReference type="NCBI Taxonomy" id="391038"/>
    <lineage>
        <taxon>Bacteria</taxon>
        <taxon>Pseudomonadati</taxon>
        <taxon>Pseudomonadota</taxon>
        <taxon>Betaproteobacteria</taxon>
        <taxon>Burkholderiales</taxon>
        <taxon>Burkholderiaceae</taxon>
        <taxon>Paraburkholderia</taxon>
    </lineage>
</organism>
<keyword evidence="3" id="KW-1185">Reference proteome</keyword>
<reference evidence="3" key="1">
    <citation type="journal article" date="2014" name="Stand. Genomic Sci.">
        <title>Complete genome sequence of Burkholderia phymatum STM815(T), a broad host range and efficient nitrogen-fixing symbiont of Mimosa species.</title>
        <authorList>
            <person name="Moulin L."/>
            <person name="Klonowska A."/>
            <person name="Caroline B."/>
            <person name="Booth K."/>
            <person name="Vriezen J.A."/>
            <person name="Melkonian R."/>
            <person name="James E.K."/>
            <person name="Young J.P."/>
            <person name="Bena G."/>
            <person name="Hauser L."/>
            <person name="Land M."/>
            <person name="Kyrpides N."/>
            <person name="Bruce D."/>
            <person name="Chain P."/>
            <person name="Copeland A."/>
            <person name="Pitluck S."/>
            <person name="Woyke T."/>
            <person name="Lizotte-Waniewski M."/>
            <person name="Bristow J."/>
            <person name="Riley M."/>
        </authorList>
    </citation>
    <scope>NUCLEOTIDE SEQUENCE [LARGE SCALE GENOMIC DNA]</scope>
    <source>
        <strain evidence="3">DSM 17167 / CIP 108236 / LMG 21445 / STM815</strain>
    </source>
</reference>
<dbReference type="AlphaFoldDB" id="B2JKW5"/>
<name>B2JKW5_PARP8</name>
<evidence type="ECO:0000313" key="3">
    <source>
        <dbReference type="Proteomes" id="UP000001192"/>
    </source>
</evidence>
<dbReference type="Pfam" id="PF10908">
    <property type="entry name" value="Tlde1_dom"/>
    <property type="match status" value="1"/>
</dbReference>
<dbReference type="KEGG" id="bph:Bphy_3339"/>
<dbReference type="Proteomes" id="UP000001192">
    <property type="component" value="Chromosome 2"/>
</dbReference>